<dbReference type="Gene3D" id="2.70.70.10">
    <property type="entry name" value="Glucose Permease (Domain IIA)"/>
    <property type="match status" value="1"/>
</dbReference>
<evidence type="ECO:0000313" key="4">
    <source>
        <dbReference type="Proteomes" id="UP000824755"/>
    </source>
</evidence>
<sequence>MGLLAGFGIQFSVQQGEVLKLRSLQAQQSHQIELTRKNAQRELNAMSARLAEMQADATRLNALGKRLVETSGLEGGEFNFDQPVGTGGGGPAFDIPPEAFSKSLDSTQAQLQSTGAQLEVLQNLLSSNMAASRFLPSRSPTNSPIITSSFGLRADPFGAGGQFHKGIDFSADYGDPVFAVADGVVSFAGVRTGYGNVIEVDHGNGYVTRYAHNSALIKQVGDLVRKGQAVAKAGSTGRSTGVHVHLEVWKNGAYVNPTPFLQSQNNRAVAHG</sequence>
<feature type="domain" description="M23ase beta-sheet core" evidence="2">
    <location>
        <begin position="162"/>
        <end position="257"/>
    </location>
</feature>
<keyword evidence="1" id="KW-0175">Coiled coil</keyword>
<gene>
    <name evidence="3" type="ORF">H8L67_08790</name>
</gene>
<feature type="coiled-coil region" evidence="1">
    <location>
        <begin position="36"/>
        <end position="63"/>
    </location>
</feature>
<proteinExistence type="predicted"/>
<dbReference type="PANTHER" id="PTHR21666:SF291">
    <property type="entry name" value="STAGE II SPORULATION PROTEIN Q"/>
    <property type="match status" value="1"/>
</dbReference>
<evidence type="ECO:0000313" key="3">
    <source>
        <dbReference type="EMBL" id="QYR53993.1"/>
    </source>
</evidence>
<keyword evidence="4" id="KW-1185">Reference proteome</keyword>
<dbReference type="SUPFAM" id="SSF51261">
    <property type="entry name" value="Duplicated hybrid motif"/>
    <property type="match status" value="1"/>
</dbReference>
<accession>A0ABX8WT57</accession>
<dbReference type="InterPro" id="IPR050570">
    <property type="entry name" value="Cell_wall_metabolism_enzyme"/>
</dbReference>
<dbReference type="EMBL" id="CP080544">
    <property type="protein sequence ID" value="QYR53993.1"/>
    <property type="molecule type" value="Genomic_DNA"/>
</dbReference>
<reference evidence="3 4" key="1">
    <citation type="submission" date="2021-08" db="EMBL/GenBank/DDBJ databases">
        <title>Lysobacter sp. strain CJ11 Genome sequencing and assembly.</title>
        <authorList>
            <person name="Kim I."/>
        </authorList>
    </citation>
    <scope>NUCLEOTIDE SEQUENCE [LARGE SCALE GENOMIC DNA]</scope>
    <source>
        <strain evidence="3 4">CJ11</strain>
    </source>
</reference>
<organism evidence="3 4">
    <name type="scientific">Lysobacter soyae</name>
    <dbReference type="NCBI Taxonomy" id="2764185"/>
    <lineage>
        <taxon>Bacteria</taxon>
        <taxon>Pseudomonadati</taxon>
        <taxon>Pseudomonadota</taxon>
        <taxon>Gammaproteobacteria</taxon>
        <taxon>Lysobacterales</taxon>
        <taxon>Lysobacteraceae</taxon>
        <taxon>Lysobacter</taxon>
    </lineage>
</organism>
<dbReference type="Pfam" id="PF01551">
    <property type="entry name" value="Peptidase_M23"/>
    <property type="match status" value="1"/>
</dbReference>
<evidence type="ECO:0000259" key="2">
    <source>
        <dbReference type="Pfam" id="PF01551"/>
    </source>
</evidence>
<dbReference type="CDD" id="cd12797">
    <property type="entry name" value="M23_peptidase"/>
    <property type="match status" value="1"/>
</dbReference>
<name>A0ABX8WT57_9GAMM</name>
<dbReference type="PANTHER" id="PTHR21666">
    <property type="entry name" value="PEPTIDASE-RELATED"/>
    <property type="match status" value="1"/>
</dbReference>
<protein>
    <submittedName>
        <fullName evidence="3">M23 family metallopeptidase</fullName>
    </submittedName>
</protein>
<dbReference type="Proteomes" id="UP000824755">
    <property type="component" value="Chromosome"/>
</dbReference>
<dbReference type="InterPro" id="IPR016047">
    <property type="entry name" value="M23ase_b-sheet_dom"/>
</dbReference>
<dbReference type="InterPro" id="IPR011055">
    <property type="entry name" value="Dup_hybrid_motif"/>
</dbReference>
<evidence type="ECO:0000256" key="1">
    <source>
        <dbReference type="SAM" id="Coils"/>
    </source>
</evidence>